<evidence type="ECO:0000313" key="2">
    <source>
        <dbReference type="Proteomes" id="UP000287798"/>
    </source>
</evidence>
<accession>A0A426QMV7</accession>
<evidence type="ECO:0000313" key="1">
    <source>
        <dbReference type="EMBL" id="RRQ23103.1"/>
    </source>
</evidence>
<organism evidence="1 2">
    <name type="scientific">Thiohalobacter thiocyanaticus</name>
    <dbReference type="NCBI Taxonomy" id="585455"/>
    <lineage>
        <taxon>Bacteria</taxon>
        <taxon>Pseudomonadati</taxon>
        <taxon>Pseudomonadota</taxon>
        <taxon>Gammaproteobacteria</taxon>
        <taxon>Thiohalobacterales</taxon>
        <taxon>Thiohalobacteraceae</taxon>
        <taxon>Thiohalobacter</taxon>
    </lineage>
</organism>
<gene>
    <name evidence="1" type="ORF">D6C00_09810</name>
</gene>
<keyword evidence="2" id="KW-1185">Reference proteome</keyword>
<dbReference type="AlphaFoldDB" id="A0A426QMV7"/>
<reference evidence="1 2" key="1">
    <citation type="journal article" date="2010" name="Int. J. Syst. Evol. Microbiol.">
        <title>Thiohalobacter thiocyanaticus gen. nov., sp. nov., a moderately halophilic, sulfur-oxidizing gammaproteobacterium from hypersaline lakes, that utilizes thiocyanate.</title>
        <authorList>
            <person name="Sorokin D.Y."/>
            <person name="Kovaleva O.L."/>
            <person name="Tourova T.P."/>
            <person name="Muyzer G."/>
        </authorList>
    </citation>
    <scope>NUCLEOTIDE SEQUENCE [LARGE SCALE GENOMIC DNA]</scope>
    <source>
        <strain evidence="1 2">Hrh1</strain>
    </source>
</reference>
<comment type="caution">
    <text evidence="1">The sequence shown here is derived from an EMBL/GenBank/DDBJ whole genome shotgun (WGS) entry which is preliminary data.</text>
</comment>
<proteinExistence type="predicted"/>
<dbReference type="OrthoDB" id="8910756at2"/>
<dbReference type="EMBL" id="QZMU01000001">
    <property type="protein sequence ID" value="RRQ23103.1"/>
    <property type="molecule type" value="Genomic_DNA"/>
</dbReference>
<name>A0A426QMV7_9GAMM</name>
<protein>
    <submittedName>
        <fullName evidence="1">Uncharacterized protein</fullName>
    </submittedName>
</protein>
<sequence>METGKLPEWVAWLAQDRDGTWWAYEAEPHRHHCGWYENEIGRSLRITRTDPNPDWEATLRQVRKLGSV</sequence>
<dbReference type="Proteomes" id="UP000287798">
    <property type="component" value="Unassembled WGS sequence"/>
</dbReference>